<gene>
    <name evidence="1" type="ORF">HER15_08030</name>
</gene>
<dbReference type="Proteomes" id="UP001056837">
    <property type="component" value="Chromosome"/>
</dbReference>
<accession>A0AAE9MLZ7</accession>
<proteinExistence type="predicted"/>
<reference evidence="1" key="1">
    <citation type="submission" date="2020-04" db="EMBL/GenBank/DDBJ databases">
        <title>Tenacibaculum mesophilum bac2.</title>
        <authorList>
            <person name="Li M."/>
        </authorList>
    </citation>
    <scope>NUCLEOTIDE SEQUENCE</scope>
    <source>
        <strain evidence="1">Bac2</strain>
    </source>
</reference>
<dbReference type="RefSeq" id="WP_253679039.1">
    <property type="nucleotide sequence ID" value="NZ_CP050861.1"/>
</dbReference>
<dbReference type="EMBL" id="CP050861">
    <property type="protein sequence ID" value="UTD15416.1"/>
    <property type="molecule type" value="Genomic_DNA"/>
</dbReference>
<protein>
    <submittedName>
        <fullName evidence="1">AAA family ATPase</fullName>
    </submittedName>
</protein>
<dbReference type="InterPro" id="IPR052026">
    <property type="entry name" value="ExeA_AAA_ATPase_DNA-bind"/>
</dbReference>
<evidence type="ECO:0000313" key="2">
    <source>
        <dbReference type="Proteomes" id="UP001056837"/>
    </source>
</evidence>
<evidence type="ECO:0000313" key="1">
    <source>
        <dbReference type="EMBL" id="UTD15416.1"/>
    </source>
</evidence>
<dbReference type="PANTHER" id="PTHR35894">
    <property type="entry name" value="GENERAL SECRETION PATHWAY PROTEIN A-RELATED"/>
    <property type="match status" value="1"/>
</dbReference>
<dbReference type="InterPro" id="IPR027417">
    <property type="entry name" value="P-loop_NTPase"/>
</dbReference>
<dbReference type="AlphaFoldDB" id="A0AAE9MLZ7"/>
<dbReference type="SUPFAM" id="SSF52540">
    <property type="entry name" value="P-loop containing nucleoside triphosphate hydrolases"/>
    <property type="match status" value="1"/>
</dbReference>
<dbReference type="Gene3D" id="3.40.50.300">
    <property type="entry name" value="P-loop containing nucleotide triphosphate hydrolases"/>
    <property type="match status" value="1"/>
</dbReference>
<sequence>MNHLHEKTKKIVLESSDQERIYSIKKFKWIGYTQAKKINDRLHELMSYPEIHRMPNILLVGDSNNGKTALLSRFSKLNSSFTDEETFELNVPVLMIQAPPEPDEKRLYNTILESLFAPYSSSERIELRQQRVIHLLKKVKVKLLIIDEIHHVLAGTISKQRSFLNVIKYLSNELRISMVCSGTKEAFNAIQTDPQLANRFEPKVLKKWRNDNEYLRLLASFERLLPLKNPSLLIEPSLATKILSMSEGLIGEISKILELASIMAIETEMEKINKNILNNIDYVPPSERKKMLYKL</sequence>
<name>A0AAE9MLZ7_9FLAO</name>
<dbReference type="InterPro" id="IPR008868">
    <property type="entry name" value="TniB"/>
</dbReference>
<dbReference type="PANTHER" id="PTHR35894:SF1">
    <property type="entry name" value="PHOSPHORIBULOKINASE _ URIDINE KINASE FAMILY"/>
    <property type="match status" value="1"/>
</dbReference>
<organism evidence="1 2">
    <name type="scientific">Tenacibaculum mesophilum</name>
    <dbReference type="NCBI Taxonomy" id="104268"/>
    <lineage>
        <taxon>Bacteria</taxon>
        <taxon>Pseudomonadati</taxon>
        <taxon>Bacteroidota</taxon>
        <taxon>Flavobacteriia</taxon>
        <taxon>Flavobacteriales</taxon>
        <taxon>Flavobacteriaceae</taxon>
        <taxon>Tenacibaculum</taxon>
    </lineage>
</organism>
<dbReference type="Pfam" id="PF05621">
    <property type="entry name" value="TniB"/>
    <property type="match status" value="1"/>
</dbReference>